<dbReference type="PANTHER" id="PTHR48228:SF6">
    <property type="entry name" value="L-CARNITINE COA-TRANSFERASE"/>
    <property type="match status" value="1"/>
</dbReference>
<dbReference type="EMBL" id="AP011115">
    <property type="protein sequence ID" value="BAH53574.1"/>
    <property type="molecule type" value="Genomic_DNA"/>
</dbReference>
<dbReference type="GO" id="GO:0016740">
    <property type="term" value="F:transferase activity"/>
    <property type="evidence" value="ECO:0007669"/>
    <property type="project" value="UniProtKB-KW"/>
</dbReference>
<protein>
    <submittedName>
        <fullName evidence="4">CaiB/BaiF family protein</fullName>
    </submittedName>
</protein>
<evidence type="ECO:0000256" key="2">
    <source>
        <dbReference type="ARBA" id="ARBA00022679"/>
    </source>
</evidence>
<evidence type="ECO:0000256" key="3">
    <source>
        <dbReference type="SAM" id="MobiDB-lite"/>
    </source>
</evidence>
<dbReference type="Gene3D" id="3.30.1540.10">
    <property type="entry name" value="formyl-coa transferase, domain 3"/>
    <property type="match status" value="1"/>
</dbReference>
<dbReference type="SUPFAM" id="SSF89796">
    <property type="entry name" value="CoA-transferase family III (CaiB/BaiF)"/>
    <property type="match status" value="1"/>
</dbReference>
<dbReference type="OrthoDB" id="9797653at2"/>
<dbReference type="AlphaFoldDB" id="C1AV84"/>
<dbReference type="InterPro" id="IPR050509">
    <property type="entry name" value="CoA-transferase_III"/>
</dbReference>
<keyword evidence="2" id="KW-0808">Transferase</keyword>
<gene>
    <name evidence="4" type="ordered locus">ROP_53270</name>
</gene>
<dbReference type="KEGG" id="rop:ROP_53270"/>
<proteinExistence type="inferred from homology"/>
<dbReference type="RefSeq" id="WP_015889075.1">
    <property type="nucleotide sequence ID" value="NC_012522.1"/>
</dbReference>
<comment type="similarity">
    <text evidence="1">Belongs to the CoA-transferase III family.</text>
</comment>
<reference evidence="4 5" key="1">
    <citation type="submission" date="2009-03" db="EMBL/GenBank/DDBJ databases">
        <title>Comparison of the complete genome sequences of Rhodococcus erythropolis PR4 and Rhodococcus opacus B4.</title>
        <authorList>
            <person name="Takarada H."/>
            <person name="Sekine M."/>
            <person name="Hosoyama A."/>
            <person name="Yamada R."/>
            <person name="Fujisawa T."/>
            <person name="Omata S."/>
            <person name="Shimizu A."/>
            <person name="Tsukatani N."/>
            <person name="Tanikawa S."/>
            <person name="Fujita N."/>
            <person name="Harayama S."/>
        </authorList>
    </citation>
    <scope>NUCLEOTIDE SEQUENCE [LARGE SCALE GENOMIC DNA]</scope>
    <source>
        <strain evidence="4 5">B4</strain>
    </source>
</reference>
<dbReference type="STRING" id="632772.ROP_53270"/>
<dbReference type="HOGENOM" id="CLU_033975_2_0_11"/>
<dbReference type="Proteomes" id="UP000002212">
    <property type="component" value="Chromosome"/>
</dbReference>
<dbReference type="Gene3D" id="3.40.50.10540">
    <property type="entry name" value="Crotonobetainyl-coa:carnitine coa-transferase, domain 1"/>
    <property type="match status" value="1"/>
</dbReference>
<dbReference type="InterPro" id="IPR023606">
    <property type="entry name" value="CoA-Trfase_III_dom_1_sf"/>
</dbReference>
<dbReference type="Pfam" id="PF02515">
    <property type="entry name" value="CoA_transf_3"/>
    <property type="match status" value="1"/>
</dbReference>
<evidence type="ECO:0000313" key="4">
    <source>
        <dbReference type="EMBL" id="BAH53574.1"/>
    </source>
</evidence>
<dbReference type="InterPro" id="IPR044855">
    <property type="entry name" value="CoA-Trfase_III_dom3_sf"/>
</dbReference>
<dbReference type="InterPro" id="IPR003673">
    <property type="entry name" value="CoA-Trfase_fam_III"/>
</dbReference>
<evidence type="ECO:0000313" key="5">
    <source>
        <dbReference type="Proteomes" id="UP000002212"/>
    </source>
</evidence>
<sequence length="416" mass="44447">MSVNAYDDTPAPSSSESANRGPLQGIRVLDISTVYAAPIAAMLLGDFGAEVIKIEHPTGDPARSHGAHKDGQGLWWKVISRNKKCITLDLGTPEGQQILRDLVVDVDVLVENFRPGVLEKWGLGPDRLTALNPGLITLRVTGFGQEGPYAERRAFGTLAEAMSGFAHQTGEEDGPPTLPPFGLADGVAGITGAFGVVTALLHRNGPEGDGQGQVIDLSLLEPLIGILGPGPTAFDQLGVIAGRQGNRSPNNAPRNTYLTKDDRWVAISASATSVAERVMRLVGRVDLVEQPWFSSAGERSRNGDLLDDAVGKWIAARPFDEVATEFERVGAALAPIYDVEQLMKDPHVLARDMITTVDDEDLGPLAMQNLMVRMLGTPGAIRFPGRRLGQDNAQIYRDTLGLGTASIEALRGRGVI</sequence>
<evidence type="ECO:0000256" key="1">
    <source>
        <dbReference type="ARBA" id="ARBA00008383"/>
    </source>
</evidence>
<dbReference type="PATRIC" id="fig|632772.20.peg.5557"/>
<accession>C1AV84</accession>
<organism evidence="4 5">
    <name type="scientific">Rhodococcus opacus (strain B4)</name>
    <dbReference type="NCBI Taxonomy" id="632772"/>
    <lineage>
        <taxon>Bacteria</taxon>
        <taxon>Bacillati</taxon>
        <taxon>Actinomycetota</taxon>
        <taxon>Actinomycetes</taxon>
        <taxon>Mycobacteriales</taxon>
        <taxon>Nocardiaceae</taxon>
        <taxon>Rhodococcus</taxon>
    </lineage>
</organism>
<feature type="region of interest" description="Disordered" evidence="3">
    <location>
        <begin position="1"/>
        <end position="20"/>
    </location>
</feature>
<name>C1AV84_RHOOB</name>
<dbReference type="PANTHER" id="PTHR48228">
    <property type="entry name" value="SUCCINYL-COA--D-CITRAMALATE COA-TRANSFERASE"/>
    <property type="match status" value="1"/>
</dbReference>